<keyword evidence="2 3" id="KW-0378">Hydrolase</keyword>
<dbReference type="AlphaFoldDB" id="A0A839TJD0"/>
<dbReference type="PROSITE" id="PS51462">
    <property type="entry name" value="NUDIX"/>
    <property type="match status" value="1"/>
</dbReference>
<dbReference type="InterPro" id="IPR000086">
    <property type="entry name" value="NUDIX_hydrolase_dom"/>
</dbReference>
<evidence type="ECO:0000259" key="4">
    <source>
        <dbReference type="PROSITE" id="PS51462"/>
    </source>
</evidence>
<organism evidence="5 6">
    <name type="scientific">Paenibacillus rhizosphaerae</name>
    <dbReference type="NCBI Taxonomy" id="297318"/>
    <lineage>
        <taxon>Bacteria</taxon>
        <taxon>Bacillati</taxon>
        <taxon>Bacillota</taxon>
        <taxon>Bacilli</taxon>
        <taxon>Bacillales</taxon>
        <taxon>Paenibacillaceae</taxon>
        <taxon>Paenibacillus</taxon>
    </lineage>
</organism>
<accession>A0A839TJD0</accession>
<dbReference type="Gene3D" id="3.90.79.10">
    <property type="entry name" value="Nucleoside Triphosphate Pyrophosphohydrolase"/>
    <property type="match status" value="1"/>
</dbReference>
<dbReference type="PANTHER" id="PTHR43736">
    <property type="entry name" value="ADP-RIBOSE PYROPHOSPHATASE"/>
    <property type="match status" value="1"/>
</dbReference>
<dbReference type="PROSITE" id="PS00893">
    <property type="entry name" value="NUDIX_BOX"/>
    <property type="match status" value="1"/>
</dbReference>
<gene>
    <name evidence="5" type="ORF">FHS19_001435</name>
</gene>
<reference evidence="5 6" key="1">
    <citation type="submission" date="2020-08" db="EMBL/GenBank/DDBJ databases">
        <title>Genomic Encyclopedia of Type Strains, Phase III (KMG-III): the genomes of soil and plant-associated and newly described type strains.</title>
        <authorList>
            <person name="Whitman W."/>
        </authorList>
    </citation>
    <scope>NUCLEOTIDE SEQUENCE [LARGE SCALE GENOMIC DNA]</scope>
    <source>
        <strain evidence="5 6">CECT 5831</strain>
    </source>
</reference>
<dbReference type="InterPro" id="IPR020084">
    <property type="entry name" value="NUDIX_hydrolase_CS"/>
</dbReference>
<dbReference type="CDD" id="cd04699">
    <property type="entry name" value="NUDIX_MutT_Nudt1"/>
    <property type="match status" value="1"/>
</dbReference>
<feature type="domain" description="Nudix hydrolase" evidence="4">
    <location>
        <begin position="3"/>
        <end position="132"/>
    </location>
</feature>
<dbReference type="EMBL" id="JACHXJ010000001">
    <property type="protein sequence ID" value="MBB3126781.1"/>
    <property type="molecule type" value="Genomic_DNA"/>
</dbReference>
<proteinExistence type="inferred from homology"/>
<comment type="similarity">
    <text evidence="1 3">Belongs to the Nudix hydrolase family.</text>
</comment>
<evidence type="ECO:0000313" key="5">
    <source>
        <dbReference type="EMBL" id="MBB3126781.1"/>
    </source>
</evidence>
<dbReference type="Pfam" id="PF00293">
    <property type="entry name" value="NUDIX"/>
    <property type="match status" value="1"/>
</dbReference>
<evidence type="ECO:0000256" key="3">
    <source>
        <dbReference type="RuleBase" id="RU003476"/>
    </source>
</evidence>
<dbReference type="GO" id="GO:0035539">
    <property type="term" value="F:8-oxo-7,8-dihydrodeoxyguanosine triphosphate pyrophosphatase activity"/>
    <property type="evidence" value="ECO:0007669"/>
    <property type="project" value="UniProtKB-EC"/>
</dbReference>
<comment type="caution">
    <text evidence="5">The sequence shown here is derived from an EMBL/GenBank/DDBJ whole genome shotgun (WGS) entry which is preliminary data.</text>
</comment>
<dbReference type="PRINTS" id="PR00502">
    <property type="entry name" value="NUDIXFAMILY"/>
</dbReference>
<name>A0A839TJD0_9BACL</name>
<sequence>MTGKIIVVLKAVIIHQGRILILRRSGSDDVGAGGWETAGGNLEFGEDLETALIREIKEEAGIHASIDRLLFATTFFTDPGRQFVLLSYLCRSDEPHVILSHEHDEYRWATKSELVQYLPEAIISDFQKHGIFTLPELV</sequence>
<evidence type="ECO:0000313" key="6">
    <source>
        <dbReference type="Proteomes" id="UP000517523"/>
    </source>
</evidence>
<dbReference type="InterPro" id="IPR015797">
    <property type="entry name" value="NUDIX_hydrolase-like_dom_sf"/>
</dbReference>
<evidence type="ECO:0000256" key="1">
    <source>
        <dbReference type="ARBA" id="ARBA00005582"/>
    </source>
</evidence>
<evidence type="ECO:0000256" key="2">
    <source>
        <dbReference type="ARBA" id="ARBA00022801"/>
    </source>
</evidence>
<protein>
    <submittedName>
        <fullName evidence="5">8-oxo-dGTP diphosphatase</fullName>
        <ecNumber evidence="5">3.6.1.55</ecNumber>
    </submittedName>
</protein>
<dbReference type="SUPFAM" id="SSF55811">
    <property type="entry name" value="Nudix"/>
    <property type="match status" value="1"/>
</dbReference>
<dbReference type="PANTHER" id="PTHR43736:SF1">
    <property type="entry name" value="DIHYDRONEOPTERIN TRIPHOSPHATE DIPHOSPHATASE"/>
    <property type="match status" value="1"/>
</dbReference>
<dbReference type="RefSeq" id="WP_183580538.1">
    <property type="nucleotide sequence ID" value="NZ_JACHXJ010000001.1"/>
</dbReference>
<dbReference type="Proteomes" id="UP000517523">
    <property type="component" value="Unassembled WGS sequence"/>
</dbReference>
<dbReference type="InterPro" id="IPR020476">
    <property type="entry name" value="Nudix_hydrolase"/>
</dbReference>
<dbReference type="EC" id="3.6.1.55" evidence="5"/>